<dbReference type="Gene3D" id="1.10.3730.10">
    <property type="entry name" value="ProC C-terminal domain-like"/>
    <property type="match status" value="1"/>
</dbReference>
<proteinExistence type="inferred from homology"/>
<dbReference type="InterPro" id="IPR028939">
    <property type="entry name" value="P5C_Rdtase_cat_N"/>
</dbReference>
<reference evidence="6" key="1">
    <citation type="submission" date="2020-05" db="EMBL/GenBank/DDBJ databases">
        <authorList>
            <person name="Chiriac C."/>
            <person name="Salcher M."/>
            <person name="Ghai R."/>
            <person name="Kavagutti S V."/>
        </authorList>
    </citation>
    <scope>NUCLEOTIDE SEQUENCE</scope>
</reference>
<dbReference type="InterPro" id="IPR029036">
    <property type="entry name" value="P5CR_dimer"/>
</dbReference>
<evidence type="ECO:0000313" key="6">
    <source>
        <dbReference type="EMBL" id="CAB4557636.1"/>
    </source>
</evidence>
<evidence type="ECO:0000259" key="4">
    <source>
        <dbReference type="Pfam" id="PF03807"/>
    </source>
</evidence>
<comment type="similarity">
    <text evidence="1">Belongs to the pyrroline-5-carboxylate reductase family.</text>
</comment>
<dbReference type="Pfam" id="PF14748">
    <property type="entry name" value="P5CR_dimer"/>
    <property type="match status" value="1"/>
</dbReference>
<evidence type="ECO:0000256" key="2">
    <source>
        <dbReference type="ARBA" id="ARBA00022857"/>
    </source>
</evidence>
<gene>
    <name evidence="6" type="ORF">UFOPK1591_00494</name>
</gene>
<dbReference type="HAMAP" id="MF_01925">
    <property type="entry name" value="P5C_reductase"/>
    <property type="match status" value="1"/>
</dbReference>
<dbReference type="SUPFAM" id="SSF51735">
    <property type="entry name" value="NAD(P)-binding Rossmann-fold domains"/>
    <property type="match status" value="1"/>
</dbReference>
<keyword evidence="3" id="KW-0560">Oxidoreductase</keyword>
<dbReference type="Gene3D" id="3.40.50.720">
    <property type="entry name" value="NAD(P)-binding Rossmann-like Domain"/>
    <property type="match status" value="1"/>
</dbReference>
<name>A0A6J6D2M5_9ZZZZ</name>
<protein>
    <submittedName>
        <fullName evidence="6">Unannotated protein</fullName>
    </submittedName>
</protein>
<dbReference type="PIRSF" id="PIRSF000193">
    <property type="entry name" value="Pyrrol-5-carb_rd"/>
    <property type="match status" value="1"/>
</dbReference>
<dbReference type="InterPro" id="IPR053790">
    <property type="entry name" value="P5CR-like_CS"/>
</dbReference>
<evidence type="ECO:0000256" key="3">
    <source>
        <dbReference type="ARBA" id="ARBA00023002"/>
    </source>
</evidence>
<dbReference type="PANTHER" id="PTHR11645">
    <property type="entry name" value="PYRROLINE-5-CARBOXYLATE REDUCTASE"/>
    <property type="match status" value="1"/>
</dbReference>
<dbReference type="GO" id="GO:0004735">
    <property type="term" value="F:pyrroline-5-carboxylate reductase activity"/>
    <property type="evidence" value="ECO:0007669"/>
    <property type="project" value="InterPro"/>
</dbReference>
<dbReference type="FunFam" id="1.10.3730.10:FF:000001">
    <property type="entry name" value="Pyrroline-5-carboxylate reductase"/>
    <property type="match status" value="1"/>
</dbReference>
<feature type="domain" description="Pyrroline-5-carboxylate reductase catalytic N-terminal" evidence="4">
    <location>
        <begin position="13"/>
        <end position="114"/>
    </location>
</feature>
<dbReference type="NCBIfam" id="TIGR00112">
    <property type="entry name" value="proC"/>
    <property type="match status" value="1"/>
</dbReference>
<dbReference type="InterPro" id="IPR000304">
    <property type="entry name" value="Pyrroline-COOH_reductase"/>
</dbReference>
<dbReference type="AlphaFoldDB" id="A0A6J6D2M5"/>
<organism evidence="6">
    <name type="scientific">freshwater metagenome</name>
    <dbReference type="NCBI Taxonomy" id="449393"/>
    <lineage>
        <taxon>unclassified sequences</taxon>
        <taxon>metagenomes</taxon>
        <taxon>ecological metagenomes</taxon>
    </lineage>
</organism>
<dbReference type="GO" id="GO:0055129">
    <property type="term" value="P:L-proline biosynthetic process"/>
    <property type="evidence" value="ECO:0007669"/>
    <property type="project" value="TreeGrafter"/>
</dbReference>
<dbReference type="InterPro" id="IPR008927">
    <property type="entry name" value="6-PGluconate_DH-like_C_sf"/>
</dbReference>
<keyword evidence="2" id="KW-0521">NADP</keyword>
<dbReference type="InterPro" id="IPR036291">
    <property type="entry name" value="NAD(P)-bd_dom_sf"/>
</dbReference>
<dbReference type="PROSITE" id="PS00521">
    <property type="entry name" value="P5CR"/>
    <property type="match status" value="1"/>
</dbReference>
<feature type="domain" description="Pyrroline-5-carboxylate reductase dimerisation" evidence="5">
    <location>
        <begin position="177"/>
        <end position="281"/>
    </location>
</feature>
<evidence type="ECO:0000256" key="1">
    <source>
        <dbReference type="ARBA" id="ARBA00005525"/>
    </source>
</evidence>
<dbReference type="Pfam" id="PF03807">
    <property type="entry name" value="F420_oxidored"/>
    <property type="match status" value="1"/>
</dbReference>
<dbReference type="SUPFAM" id="SSF48179">
    <property type="entry name" value="6-phosphogluconate dehydrogenase C-terminal domain-like"/>
    <property type="match status" value="1"/>
</dbReference>
<dbReference type="EMBL" id="CAEZTD010000025">
    <property type="protein sequence ID" value="CAB4557636.1"/>
    <property type="molecule type" value="Genomic_DNA"/>
</dbReference>
<dbReference type="PANTHER" id="PTHR11645:SF0">
    <property type="entry name" value="PYRROLINE-5-CARBOXYLATE REDUCTASE 3"/>
    <property type="match status" value="1"/>
</dbReference>
<accession>A0A6J6D2M5</accession>
<evidence type="ECO:0000259" key="5">
    <source>
        <dbReference type="Pfam" id="PF14748"/>
    </source>
</evidence>
<sequence>MSDMTPTQVHLPTIAIVGAGSMGRAILLGLLAPHVTVAGGIRVTNRDTANAASLADEPRVIATATGANPHANREAVVGASIVIIGVKPAMVADVLDEIADSLEPNALIVSVAAGVTTQTMEAHLPSGQAVVRTMPNTPATVGRAVTGIAGGTRVQPGDLDLAVKLFETVGDVLVIEEEEINALGSISGSGPAYLFFIIEAFTAVAVEKGFTREQAERMVRGTFRGALDLLDASGESPAELRRRVTSPGGSTERAIAVFEAADLKNIFTDATDAAVARQHEMGTA</sequence>